<organism evidence="19 20">
    <name type="scientific">Clydaea vesicula</name>
    <dbReference type="NCBI Taxonomy" id="447962"/>
    <lineage>
        <taxon>Eukaryota</taxon>
        <taxon>Fungi</taxon>
        <taxon>Fungi incertae sedis</taxon>
        <taxon>Chytridiomycota</taxon>
        <taxon>Chytridiomycota incertae sedis</taxon>
        <taxon>Chytridiomycetes</taxon>
        <taxon>Lobulomycetales</taxon>
        <taxon>Lobulomycetaceae</taxon>
        <taxon>Clydaea</taxon>
    </lineage>
</organism>
<dbReference type="Pfam" id="PF14806">
    <property type="entry name" value="Coatomer_b_Cpla"/>
    <property type="match status" value="1"/>
</dbReference>
<evidence type="ECO:0000256" key="11">
    <source>
        <dbReference type="ARBA" id="ARBA00023136"/>
    </source>
</evidence>
<feature type="domain" description="Clathrin/coatomer adaptor adaptin-like N-terminal" evidence="16">
    <location>
        <begin position="212"/>
        <end position="704"/>
    </location>
</feature>
<dbReference type="InterPro" id="IPR016460">
    <property type="entry name" value="COPB1"/>
</dbReference>
<keyword evidence="6" id="KW-0963">Cytoplasm</keyword>
<evidence type="ECO:0000256" key="4">
    <source>
        <dbReference type="ARBA" id="ARBA00017024"/>
    </source>
</evidence>
<evidence type="ECO:0000256" key="14">
    <source>
        <dbReference type="ARBA" id="ARBA00030841"/>
    </source>
</evidence>
<dbReference type="InterPro" id="IPR002553">
    <property type="entry name" value="Clathrin/coatomer_adapt-like_N"/>
</dbReference>
<evidence type="ECO:0000256" key="2">
    <source>
        <dbReference type="ARBA" id="ARBA00004347"/>
    </source>
</evidence>
<dbReference type="EMBL" id="JADGJW010000388">
    <property type="protein sequence ID" value="KAJ3218287.1"/>
    <property type="molecule type" value="Genomic_DNA"/>
</dbReference>
<evidence type="ECO:0000256" key="12">
    <source>
        <dbReference type="ARBA" id="ARBA00023329"/>
    </source>
</evidence>
<comment type="function">
    <text evidence="13">The coatomer is a cytosolic protein complex that binds to dilysine motifs and reversibly associates with Golgi non-clathrin-coated vesicles, which further mediate biosynthetic protein transport from the ER, via the Golgi up to the trans Golgi network. Coatomer complex is required for budding from Golgi membranes, and is essential for the retrograde Golgi-to-ER transport of dilysine-tagged proteins.</text>
</comment>
<dbReference type="PANTHER" id="PTHR10635">
    <property type="entry name" value="COATOMER SUBUNIT BETA"/>
    <property type="match status" value="1"/>
</dbReference>
<dbReference type="FunFam" id="1.25.10.10:FF:000444">
    <property type="entry name" value="Coatomer subunit beta"/>
    <property type="match status" value="1"/>
</dbReference>
<evidence type="ECO:0000313" key="19">
    <source>
        <dbReference type="EMBL" id="KAJ3218287.1"/>
    </source>
</evidence>
<evidence type="ECO:0000259" key="16">
    <source>
        <dbReference type="Pfam" id="PF01602"/>
    </source>
</evidence>
<feature type="region of interest" description="Disordered" evidence="15">
    <location>
        <begin position="688"/>
        <end position="707"/>
    </location>
</feature>
<evidence type="ECO:0000256" key="15">
    <source>
        <dbReference type="SAM" id="MobiDB-lite"/>
    </source>
</evidence>
<dbReference type="Proteomes" id="UP001211065">
    <property type="component" value="Unassembled WGS sequence"/>
</dbReference>
<evidence type="ECO:0000256" key="13">
    <source>
        <dbReference type="ARBA" id="ARBA00025536"/>
    </source>
</evidence>
<keyword evidence="9" id="KW-0653">Protein transport</keyword>
<feature type="domain" description="Coatomer beta subunit C-terminal" evidence="17">
    <location>
        <begin position="870"/>
        <end position="1006"/>
    </location>
</feature>
<evidence type="ECO:0000256" key="1">
    <source>
        <dbReference type="ARBA" id="ARBA00004255"/>
    </source>
</evidence>
<keyword evidence="5" id="KW-0813">Transport</keyword>
<comment type="subcellular location">
    <subcellularLocation>
        <location evidence="2">Cytoplasmic vesicle</location>
        <location evidence="2">COPI-coated vesicle membrane</location>
        <topology evidence="2">Peripheral membrane protein</topology>
        <orientation evidence="2">Cytoplasmic side</orientation>
    </subcellularLocation>
    <subcellularLocation>
        <location evidence="1">Golgi apparatus membrane</location>
        <topology evidence="1">Peripheral membrane protein</topology>
        <orientation evidence="1">Cytoplasmic side</orientation>
    </subcellularLocation>
</comment>
<accession>A0AAD5XZ53</accession>
<dbReference type="InterPro" id="IPR029446">
    <property type="entry name" value="COPB1_appendage_platform_dom"/>
</dbReference>
<sequence length="1146" mass="129531">MFSGNNILLDQQQSLAGFQTANQVNILSPNQPSEENPIKFETLKDMKFPYPLESKSNFLTVLNQLIKINDGKNFNLLNNFYLMLSLNHATELLLSFFDQPFIVFDYVVKTLKDKNTYDNVTFFKLKSRMVENNAANVNSRIESMGESCSPNNDINVKQCSNCFQYSNFKLDFLKEFFEVENLKGGPEGSNKILLGIGYYNEIAESYNKDQPTVQDIKSQLESPRDEVKIATMKKLLLLMLNGDPLPQVLMHVIRFIMPSKNKQLKKLLLIYWEICPKLNSDGKLKQEMILMCNALRNDLQHPNEFIRGMTLRFVCKLKEAELLEPTIPTVKACLEHRHPFVRKNAILAISTIYKNFEFLIPDAPELIKKFLHTETDPNAKRNAFLMLMNTNQQSTVEYLDSVWSLITTSFDENLQLAAIELIRKDCKSPGADKAKYIQCIFSLLNSTSHSVKYEAANTLVALSPHSTAVKAAASCYIELVLKESDNNVKLIVLKRLNELREKHDRILDDLIMDILRVLTSPDIEVRRMCLSIAMDMVSNRNVDECVSFLKKELVKTHDQSEYEKNSEYKQLLIHSIHQCAIKFSEVAANVVHVLMEFVGDSGSSSAVDVISFVREVMEKFPHLRSGIIDRLCENFNEMKTSRVFRGALWIIGEYAVEGNSIVESMKQIRNALGEIPILASEQRALEAHDAPEVSAESPSAKTSTTPKRVLADGTYATETSFSANRRGSTKAVSVKPPLRALLLNGDFFLGSVLSTALTKLVSRFEKLSQASSPELKAKANELKAEAMLIMTSIIRIGKSDFPISKIDEDSHERILTCLRVLSIKKSENSNFMNEIFLEDCRNAYKNLVLTDQLKKDEKLKKDKKIIKVHADDLIGFRHLKSKRVLGGTDEYDLDLNMATGNTEKGDKMKNKLSRVIQLTGYSDPVYAEAYVNVHQYDILLDVLIVNQTNETMQNLTLEFSTLGDLKLVERPTPYTLAPHGFHSIKANIKVSSTETGVIFGNIVYDGSSALDMNCVILNDIHIDIMDYINPAYCTESQFRNMWMEFEWENKVNVNTNLTNLREYLDHILKCTNMACLTPENSLQGDCGILAGNLYAKSIFGEDALANICLEWNEGGNISGHIRIRSKTQGIALSLGDKITVSQKGVK</sequence>
<dbReference type="InterPro" id="IPR011710">
    <property type="entry name" value="Coatomer_bsu_C"/>
</dbReference>
<comment type="subunit">
    <text evidence="3">Oligomeric complex that consists of at least the alpha, beta, beta', gamma, delta, epsilon and zeta subunits.</text>
</comment>
<keyword evidence="20" id="KW-1185">Reference proteome</keyword>
<keyword evidence="11" id="KW-0472">Membrane</keyword>
<evidence type="ECO:0000313" key="20">
    <source>
        <dbReference type="Proteomes" id="UP001211065"/>
    </source>
</evidence>
<dbReference type="GO" id="GO:0006886">
    <property type="term" value="P:intracellular protein transport"/>
    <property type="evidence" value="ECO:0007669"/>
    <property type="project" value="InterPro"/>
</dbReference>
<name>A0AAD5XZ53_9FUNG</name>
<keyword evidence="8" id="KW-0931">ER-Golgi transport</keyword>
<feature type="domain" description="Coatomer beta subunit appendage platform" evidence="18">
    <location>
        <begin position="1011"/>
        <end position="1138"/>
    </location>
</feature>
<evidence type="ECO:0000256" key="6">
    <source>
        <dbReference type="ARBA" id="ARBA00022490"/>
    </source>
</evidence>
<dbReference type="Pfam" id="PF01602">
    <property type="entry name" value="Adaptin_N"/>
    <property type="match status" value="1"/>
</dbReference>
<dbReference type="GO" id="GO:0000139">
    <property type="term" value="C:Golgi membrane"/>
    <property type="evidence" value="ECO:0007669"/>
    <property type="project" value="UniProtKB-SubCell"/>
</dbReference>
<evidence type="ECO:0000256" key="9">
    <source>
        <dbReference type="ARBA" id="ARBA00022927"/>
    </source>
</evidence>
<dbReference type="InterPro" id="IPR011989">
    <property type="entry name" value="ARM-like"/>
</dbReference>
<reference evidence="19" key="1">
    <citation type="submission" date="2020-05" db="EMBL/GenBank/DDBJ databases">
        <title>Phylogenomic resolution of chytrid fungi.</title>
        <authorList>
            <person name="Stajich J.E."/>
            <person name="Amses K."/>
            <person name="Simmons R."/>
            <person name="Seto K."/>
            <person name="Myers J."/>
            <person name="Bonds A."/>
            <person name="Quandt C.A."/>
            <person name="Barry K."/>
            <person name="Liu P."/>
            <person name="Grigoriev I."/>
            <person name="Longcore J.E."/>
            <person name="James T.Y."/>
        </authorList>
    </citation>
    <scope>NUCLEOTIDE SEQUENCE</scope>
    <source>
        <strain evidence="19">JEL0476</strain>
    </source>
</reference>
<dbReference type="GO" id="GO:0030126">
    <property type="term" value="C:COPI vesicle coat"/>
    <property type="evidence" value="ECO:0007669"/>
    <property type="project" value="InterPro"/>
</dbReference>
<keyword evidence="7" id="KW-0677">Repeat</keyword>
<evidence type="ECO:0000256" key="5">
    <source>
        <dbReference type="ARBA" id="ARBA00022448"/>
    </source>
</evidence>
<proteinExistence type="predicted"/>
<keyword evidence="10" id="KW-0333">Golgi apparatus</keyword>
<dbReference type="PANTHER" id="PTHR10635:SF0">
    <property type="entry name" value="COATOMER SUBUNIT BETA"/>
    <property type="match status" value="1"/>
</dbReference>
<evidence type="ECO:0000256" key="8">
    <source>
        <dbReference type="ARBA" id="ARBA00022892"/>
    </source>
</evidence>
<evidence type="ECO:0000256" key="7">
    <source>
        <dbReference type="ARBA" id="ARBA00022737"/>
    </source>
</evidence>
<gene>
    <name evidence="19" type="primary">SEC26</name>
    <name evidence="19" type="ORF">HK099_005116</name>
</gene>
<dbReference type="InterPro" id="IPR016024">
    <property type="entry name" value="ARM-type_fold"/>
</dbReference>
<dbReference type="AlphaFoldDB" id="A0AAD5XZ53"/>
<comment type="caution">
    <text evidence="19">The sequence shown here is derived from an EMBL/GenBank/DDBJ whole genome shotgun (WGS) entry which is preliminary data.</text>
</comment>
<dbReference type="GO" id="GO:0005198">
    <property type="term" value="F:structural molecule activity"/>
    <property type="evidence" value="ECO:0007669"/>
    <property type="project" value="InterPro"/>
</dbReference>
<dbReference type="SUPFAM" id="SSF48371">
    <property type="entry name" value="ARM repeat"/>
    <property type="match status" value="1"/>
</dbReference>
<protein>
    <recommendedName>
        <fullName evidence="4">Coatomer subunit beta</fullName>
    </recommendedName>
    <alternativeName>
        <fullName evidence="14">Beta-coat protein</fullName>
    </alternativeName>
</protein>
<evidence type="ECO:0000259" key="18">
    <source>
        <dbReference type="Pfam" id="PF14806"/>
    </source>
</evidence>
<evidence type="ECO:0000256" key="10">
    <source>
        <dbReference type="ARBA" id="ARBA00023034"/>
    </source>
</evidence>
<dbReference type="GO" id="GO:0006888">
    <property type="term" value="P:endoplasmic reticulum to Golgi vesicle-mediated transport"/>
    <property type="evidence" value="ECO:0007669"/>
    <property type="project" value="TreeGrafter"/>
</dbReference>
<evidence type="ECO:0000256" key="3">
    <source>
        <dbReference type="ARBA" id="ARBA00011775"/>
    </source>
</evidence>
<feature type="non-terminal residue" evidence="19">
    <location>
        <position position="1"/>
    </location>
</feature>
<evidence type="ECO:0000259" key="17">
    <source>
        <dbReference type="Pfam" id="PF07718"/>
    </source>
</evidence>
<feature type="compositionally biased region" description="Polar residues" evidence="15">
    <location>
        <begin position="696"/>
        <end position="706"/>
    </location>
</feature>
<dbReference type="GO" id="GO:0006891">
    <property type="term" value="P:intra-Golgi vesicle-mediated transport"/>
    <property type="evidence" value="ECO:0007669"/>
    <property type="project" value="TreeGrafter"/>
</dbReference>
<dbReference type="Pfam" id="PF07718">
    <property type="entry name" value="Coatamer_beta_C"/>
    <property type="match status" value="1"/>
</dbReference>
<keyword evidence="12" id="KW-0968">Cytoplasmic vesicle</keyword>
<dbReference type="Gene3D" id="1.25.10.10">
    <property type="entry name" value="Leucine-rich Repeat Variant"/>
    <property type="match status" value="1"/>
</dbReference>